<proteinExistence type="predicted"/>
<dbReference type="InterPro" id="IPR011335">
    <property type="entry name" value="Restrct_endonuc-II-like"/>
</dbReference>
<reference evidence="3 4" key="1">
    <citation type="submission" date="2019-12" db="EMBL/GenBank/DDBJ databases">
        <title>Genome sequence of Streptomyces bambusae.</title>
        <authorList>
            <person name="Bansal K."/>
            <person name="Choksket S."/>
            <person name="Korpole S."/>
            <person name="Patil P.B."/>
        </authorList>
    </citation>
    <scope>NUCLEOTIDE SEQUENCE [LARGE SCALE GENOMIC DNA]</scope>
    <source>
        <strain evidence="3 4">SK60</strain>
    </source>
</reference>
<organism evidence="3 4">
    <name type="scientific">Streptomyces bambusae</name>
    <dbReference type="NCBI Taxonomy" id="1550616"/>
    <lineage>
        <taxon>Bacteria</taxon>
        <taxon>Bacillati</taxon>
        <taxon>Actinomycetota</taxon>
        <taxon>Actinomycetes</taxon>
        <taxon>Kitasatosporales</taxon>
        <taxon>Streptomycetaceae</taxon>
        <taxon>Streptomyces</taxon>
    </lineage>
</organism>
<evidence type="ECO:0000313" key="4">
    <source>
        <dbReference type="Proteomes" id="UP000812013"/>
    </source>
</evidence>
<protein>
    <recommendedName>
        <fullName evidence="2">Putative restriction endonuclease domain-containing protein</fullName>
    </recommendedName>
</protein>
<gene>
    <name evidence="3" type="ORF">GPJ59_05165</name>
</gene>
<dbReference type="SUPFAM" id="SSF52980">
    <property type="entry name" value="Restriction endonuclease-like"/>
    <property type="match status" value="1"/>
</dbReference>
<dbReference type="Pfam" id="PF05685">
    <property type="entry name" value="Uma2"/>
    <property type="match status" value="1"/>
</dbReference>
<dbReference type="InterPro" id="IPR008538">
    <property type="entry name" value="Uma2"/>
</dbReference>
<dbReference type="PANTHER" id="PTHR35400:SF3">
    <property type="entry name" value="SLL1072 PROTEIN"/>
    <property type="match status" value="1"/>
</dbReference>
<dbReference type="CDD" id="cd06260">
    <property type="entry name" value="DUF820-like"/>
    <property type="match status" value="1"/>
</dbReference>
<accession>A0ABS6Z0M1</accession>
<dbReference type="Proteomes" id="UP000812013">
    <property type="component" value="Unassembled WGS sequence"/>
</dbReference>
<evidence type="ECO:0000313" key="3">
    <source>
        <dbReference type="EMBL" id="MBW5481286.1"/>
    </source>
</evidence>
<feature type="region of interest" description="Disordered" evidence="1">
    <location>
        <begin position="133"/>
        <end position="157"/>
    </location>
</feature>
<sequence length="334" mass="36252">MLRLLKEHAGLTFRQLETRAARAGRRLPRSTTASALARPTLPREHVTEALVVACGLNPQPWLAAHRKLASAQRCPSAVISDPPGVGRSVLATRDAAQLVAAAGEPAQEGRLYGLVRVIIAPPPTTTLRHRGTFASRREERSNVSTAPVEGDGRLGDYSRVADPERALKYAIQHIKGDRTEIIEGVIDTVSPSWAHETATERIRDQVKPRAAELDCMTGSGNLDLPGSPNWYVPDIAVVPKDVAKDSGALLPDQTLLVVEVTSESNAETDRIVKRKRYAEYGAPLYLLVDRIERSVTLFSEPGQLGYSKADGPHPFGTVITLPDPFGIDLDTSEL</sequence>
<evidence type="ECO:0000259" key="2">
    <source>
        <dbReference type="Pfam" id="PF05685"/>
    </source>
</evidence>
<dbReference type="Gene3D" id="3.90.1570.10">
    <property type="entry name" value="tt1808, chain A"/>
    <property type="match status" value="1"/>
</dbReference>
<dbReference type="InterPro" id="IPR012296">
    <property type="entry name" value="Nuclease_put_TT1808"/>
</dbReference>
<dbReference type="PANTHER" id="PTHR35400">
    <property type="entry name" value="SLR1083 PROTEIN"/>
    <property type="match status" value="1"/>
</dbReference>
<name>A0ABS6Z0M1_9ACTN</name>
<evidence type="ECO:0000256" key="1">
    <source>
        <dbReference type="SAM" id="MobiDB-lite"/>
    </source>
</evidence>
<comment type="caution">
    <text evidence="3">The sequence shown here is derived from an EMBL/GenBank/DDBJ whole genome shotgun (WGS) entry which is preliminary data.</text>
</comment>
<keyword evidence="4" id="KW-1185">Reference proteome</keyword>
<feature type="domain" description="Putative restriction endonuclease" evidence="2">
    <location>
        <begin position="176"/>
        <end position="330"/>
    </location>
</feature>
<dbReference type="EMBL" id="WTFF01000018">
    <property type="protein sequence ID" value="MBW5481286.1"/>
    <property type="molecule type" value="Genomic_DNA"/>
</dbReference>